<protein>
    <submittedName>
        <fullName evidence="3">VOC family protein</fullName>
    </submittedName>
</protein>
<evidence type="ECO:0000256" key="1">
    <source>
        <dbReference type="ARBA" id="ARBA00022723"/>
    </source>
</evidence>
<dbReference type="GO" id="GO:0046872">
    <property type="term" value="F:metal ion binding"/>
    <property type="evidence" value="ECO:0007669"/>
    <property type="project" value="UniProtKB-KW"/>
</dbReference>
<dbReference type="AlphaFoldDB" id="A0A6P2BV99"/>
<feature type="domain" description="VOC" evidence="2">
    <location>
        <begin position="27"/>
        <end position="150"/>
    </location>
</feature>
<dbReference type="InterPro" id="IPR037523">
    <property type="entry name" value="VOC_core"/>
</dbReference>
<keyword evidence="4" id="KW-1185">Reference proteome</keyword>
<dbReference type="GO" id="GO:0046491">
    <property type="term" value="P:L-methylmalonyl-CoA metabolic process"/>
    <property type="evidence" value="ECO:0007669"/>
    <property type="project" value="TreeGrafter"/>
</dbReference>
<keyword evidence="1" id="KW-0479">Metal-binding</keyword>
<dbReference type="InterPro" id="IPR051785">
    <property type="entry name" value="MMCE/EMCE_epimerase"/>
</dbReference>
<evidence type="ECO:0000313" key="4">
    <source>
        <dbReference type="Proteomes" id="UP000460272"/>
    </source>
</evidence>
<reference evidence="3 4" key="1">
    <citation type="submission" date="2018-11" db="EMBL/GenBank/DDBJ databases">
        <title>Trebonia kvetii gen.nov., sp.nov., a novel acidophilic actinobacterium, and proposal of the new actinobacterial family Treboniaceae fam. nov.</title>
        <authorList>
            <person name="Rapoport D."/>
            <person name="Sagova-Mareckova M."/>
            <person name="Sedlacek I."/>
            <person name="Provaznik J."/>
            <person name="Kralova S."/>
            <person name="Pavlinic D."/>
            <person name="Benes V."/>
            <person name="Kopecky J."/>
        </authorList>
    </citation>
    <scope>NUCLEOTIDE SEQUENCE [LARGE SCALE GENOMIC DNA]</scope>
    <source>
        <strain evidence="3 4">15Tr583</strain>
    </source>
</reference>
<dbReference type="Pfam" id="PF00903">
    <property type="entry name" value="Glyoxalase"/>
    <property type="match status" value="1"/>
</dbReference>
<dbReference type="InterPro" id="IPR029068">
    <property type="entry name" value="Glyas_Bleomycin-R_OHBP_Dase"/>
</dbReference>
<dbReference type="Proteomes" id="UP000460272">
    <property type="component" value="Unassembled WGS sequence"/>
</dbReference>
<proteinExistence type="predicted"/>
<dbReference type="PROSITE" id="PS51819">
    <property type="entry name" value="VOC"/>
    <property type="match status" value="1"/>
</dbReference>
<dbReference type="Gene3D" id="3.10.180.10">
    <property type="entry name" value="2,3-Dihydroxybiphenyl 1,2-Dioxygenase, domain 1"/>
    <property type="match status" value="1"/>
</dbReference>
<dbReference type="EMBL" id="RPFW01000005">
    <property type="protein sequence ID" value="TVZ02156.1"/>
    <property type="molecule type" value="Genomic_DNA"/>
</dbReference>
<dbReference type="GO" id="GO:0004493">
    <property type="term" value="F:methylmalonyl-CoA epimerase activity"/>
    <property type="evidence" value="ECO:0007669"/>
    <property type="project" value="TreeGrafter"/>
</dbReference>
<evidence type="ECO:0000259" key="2">
    <source>
        <dbReference type="PROSITE" id="PS51819"/>
    </source>
</evidence>
<dbReference type="OrthoDB" id="9798201at2"/>
<name>A0A6P2BV99_9ACTN</name>
<dbReference type="PANTHER" id="PTHR43048:SF3">
    <property type="entry name" value="METHYLMALONYL-COA EPIMERASE, MITOCHONDRIAL"/>
    <property type="match status" value="1"/>
</dbReference>
<sequence>MQGQRGKRPRRLSRVNRKEHAVAGTTRFQFTKIRVADVEKEYAFYSAALGRVERSRYAVEEGEGALEEILMTSTDGTEQTLVLLHYRHQPVPPTGSVVLGFLVTGIDDVVRRAEAAGGRVTTEPYDMPELNIRVAFVEDPEGHLVEFFERV</sequence>
<dbReference type="InterPro" id="IPR004360">
    <property type="entry name" value="Glyas_Fos-R_dOase_dom"/>
</dbReference>
<dbReference type="PANTHER" id="PTHR43048">
    <property type="entry name" value="METHYLMALONYL-COA EPIMERASE"/>
    <property type="match status" value="1"/>
</dbReference>
<dbReference type="SUPFAM" id="SSF54593">
    <property type="entry name" value="Glyoxalase/Bleomycin resistance protein/Dihydroxybiphenyl dioxygenase"/>
    <property type="match status" value="1"/>
</dbReference>
<accession>A0A6P2BV99</accession>
<organism evidence="3 4">
    <name type="scientific">Trebonia kvetii</name>
    <dbReference type="NCBI Taxonomy" id="2480626"/>
    <lineage>
        <taxon>Bacteria</taxon>
        <taxon>Bacillati</taxon>
        <taxon>Actinomycetota</taxon>
        <taxon>Actinomycetes</taxon>
        <taxon>Streptosporangiales</taxon>
        <taxon>Treboniaceae</taxon>
        <taxon>Trebonia</taxon>
    </lineage>
</organism>
<gene>
    <name evidence="3" type="ORF">EAS64_25320</name>
</gene>
<comment type="caution">
    <text evidence="3">The sequence shown here is derived from an EMBL/GenBank/DDBJ whole genome shotgun (WGS) entry which is preliminary data.</text>
</comment>
<evidence type="ECO:0000313" key="3">
    <source>
        <dbReference type="EMBL" id="TVZ02156.1"/>
    </source>
</evidence>